<keyword evidence="8" id="KW-1185">Reference proteome</keyword>
<dbReference type="Gene3D" id="1.10.3720.10">
    <property type="entry name" value="MetI-like"/>
    <property type="match status" value="1"/>
</dbReference>
<evidence type="ECO:0000313" key="7">
    <source>
        <dbReference type="EMBL" id="SNZ02602.1"/>
    </source>
</evidence>
<gene>
    <name evidence="7" type="ORF">SAMN06265182_0161</name>
</gene>
<evidence type="ECO:0000256" key="2">
    <source>
        <dbReference type="ARBA" id="ARBA00022692"/>
    </source>
</evidence>
<protein>
    <submittedName>
        <fullName evidence="7">Peptide/nickel transport system permease protein</fullName>
    </submittedName>
</protein>
<dbReference type="PANTHER" id="PTHR43839:SF1">
    <property type="entry name" value="OPPC IN A BINDING PROTEIN-DEPENDENT TRANSPORT SYSTEM"/>
    <property type="match status" value="1"/>
</dbReference>
<accession>A0A285MZI1</accession>
<sequence length="352" mass="39775">MKELVYYIKKNRFAYVSLYILGILYFLAIFADFIAPYPYDIQHRDTPYHPPTQIHFFDERGKFHIRPFVYRYELVDPVFKRYKIDYSTKYPIYFFVRGDKHYLLGIIPTDLHLFGVKEGKIFLLGADHLGRDIFSRLLYGGRVSLSIGIVGVLVSFTIGAIIGGISGYFGGRIDNILMRISEIVMSFPGFYLMLALRAVFPITLSSVQVYFLIVIILSFIGWAGLARVIRGMVLSIREQEFVLAAKSYGASSFRIITRHIIPNTFSYLLIAATLSIPGYILGESALSLLGLGIQEPYSSWGNMLAAARSISAISQYPWILSPGIAIFITILAFNLLGDALRDALDPKLRKTL</sequence>
<comment type="similarity">
    <text evidence="5">Belongs to the binding-protein-dependent transport system permease family.</text>
</comment>
<dbReference type="CDD" id="cd06261">
    <property type="entry name" value="TM_PBP2"/>
    <property type="match status" value="1"/>
</dbReference>
<feature type="transmembrane region" description="Helical" evidence="5">
    <location>
        <begin position="264"/>
        <end position="282"/>
    </location>
</feature>
<dbReference type="SUPFAM" id="SSF161098">
    <property type="entry name" value="MetI-like"/>
    <property type="match status" value="1"/>
</dbReference>
<dbReference type="Pfam" id="PF12911">
    <property type="entry name" value="OppC_N"/>
    <property type="match status" value="1"/>
</dbReference>
<dbReference type="OrthoDB" id="9797472at2"/>
<keyword evidence="2 5" id="KW-0812">Transmembrane</keyword>
<dbReference type="GO" id="GO:0005886">
    <property type="term" value="C:plasma membrane"/>
    <property type="evidence" value="ECO:0007669"/>
    <property type="project" value="UniProtKB-SubCell"/>
</dbReference>
<proteinExistence type="inferred from homology"/>
<dbReference type="EMBL" id="OBEI01000001">
    <property type="protein sequence ID" value="SNZ02602.1"/>
    <property type="molecule type" value="Genomic_DNA"/>
</dbReference>
<comment type="subcellular location">
    <subcellularLocation>
        <location evidence="1 5">Cell membrane</location>
        <topology evidence="1 5">Multi-pass membrane protein</topology>
    </subcellularLocation>
</comment>
<dbReference type="InterPro" id="IPR035906">
    <property type="entry name" value="MetI-like_sf"/>
</dbReference>
<reference evidence="8" key="1">
    <citation type="submission" date="2017-09" db="EMBL/GenBank/DDBJ databases">
        <authorList>
            <person name="Varghese N."/>
            <person name="Submissions S."/>
        </authorList>
    </citation>
    <scope>NUCLEOTIDE SEQUENCE [LARGE SCALE GENOMIC DNA]</scope>
    <source>
        <strain evidence="8">DSM 15103</strain>
    </source>
</reference>
<feature type="domain" description="ABC transmembrane type-1" evidence="6">
    <location>
        <begin position="141"/>
        <end position="337"/>
    </location>
</feature>
<dbReference type="InterPro" id="IPR025966">
    <property type="entry name" value="OppC_N"/>
</dbReference>
<dbReference type="Proteomes" id="UP000219036">
    <property type="component" value="Unassembled WGS sequence"/>
</dbReference>
<keyword evidence="5" id="KW-0813">Transport</keyword>
<evidence type="ECO:0000256" key="5">
    <source>
        <dbReference type="RuleBase" id="RU363032"/>
    </source>
</evidence>
<feature type="transmembrane region" description="Helical" evidence="5">
    <location>
        <begin position="145"/>
        <end position="171"/>
    </location>
</feature>
<organism evidence="7 8">
    <name type="scientific">Persephonella hydrogeniphila</name>
    <dbReference type="NCBI Taxonomy" id="198703"/>
    <lineage>
        <taxon>Bacteria</taxon>
        <taxon>Pseudomonadati</taxon>
        <taxon>Aquificota</taxon>
        <taxon>Aquificia</taxon>
        <taxon>Aquificales</taxon>
        <taxon>Hydrogenothermaceae</taxon>
        <taxon>Persephonella</taxon>
    </lineage>
</organism>
<keyword evidence="3 5" id="KW-1133">Transmembrane helix</keyword>
<evidence type="ECO:0000259" key="6">
    <source>
        <dbReference type="PROSITE" id="PS50928"/>
    </source>
</evidence>
<feature type="transmembrane region" description="Helical" evidence="5">
    <location>
        <begin position="209"/>
        <end position="229"/>
    </location>
</feature>
<dbReference type="RefSeq" id="WP_096999364.1">
    <property type="nucleotide sequence ID" value="NZ_OBEI01000001.1"/>
</dbReference>
<name>A0A285MZI1_9AQUI</name>
<dbReference type="PROSITE" id="PS50928">
    <property type="entry name" value="ABC_TM1"/>
    <property type="match status" value="1"/>
</dbReference>
<evidence type="ECO:0000313" key="8">
    <source>
        <dbReference type="Proteomes" id="UP000219036"/>
    </source>
</evidence>
<feature type="transmembrane region" description="Helical" evidence="5">
    <location>
        <begin position="183"/>
        <end position="203"/>
    </location>
</feature>
<dbReference type="AlphaFoldDB" id="A0A285MZI1"/>
<dbReference type="Pfam" id="PF00528">
    <property type="entry name" value="BPD_transp_1"/>
    <property type="match status" value="1"/>
</dbReference>
<feature type="transmembrane region" description="Helical" evidence="5">
    <location>
        <begin position="318"/>
        <end position="340"/>
    </location>
</feature>
<dbReference type="InterPro" id="IPR000515">
    <property type="entry name" value="MetI-like"/>
</dbReference>
<keyword evidence="4 5" id="KW-0472">Membrane</keyword>
<feature type="transmembrane region" description="Helical" evidence="5">
    <location>
        <begin position="12"/>
        <end position="35"/>
    </location>
</feature>
<evidence type="ECO:0000256" key="1">
    <source>
        <dbReference type="ARBA" id="ARBA00004651"/>
    </source>
</evidence>
<dbReference type="GO" id="GO:0055085">
    <property type="term" value="P:transmembrane transport"/>
    <property type="evidence" value="ECO:0007669"/>
    <property type="project" value="InterPro"/>
</dbReference>
<evidence type="ECO:0000256" key="3">
    <source>
        <dbReference type="ARBA" id="ARBA00022989"/>
    </source>
</evidence>
<evidence type="ECO:0000256" key="4">
    <source>
        <dbReference type="ARBA" id="ARBA00023136"/>
    </source>
</evidence>
<dbReference type="PANTHER" id="PTHR43839">
    <property type="entry name" value="OPPC IN A BINDING PROTEIN-DEPENDENT TRANSPORT SYSTEM"/>
    <property type="match status" value="1"/>
</dbReference>